<dbReference type="Pfam" id="PF01527">
    <property type="entry name" value="HTH_Tnp_1"/>
    <property type="match status" value="1"/>
</dbReference>
<dbReference type="GO" id="GO:0006313">
    <property type="term" value="P:DNA transposition"/>
    <property type="evidence" value="ECO:0007669"/>
    <property type="project" value="InterPro"/>
</dbReference>
<gene>
    <name evidence="1" type="ORF">HN018_26405</name>
</gene>
<proteinExistence type="predicted"/>
<evidence type="ECO:0000313" key="1">
    <source>
        <dbReference type="EMBL" id="QKE93675.1"/>
    </source>
</evidence>
<dbReference type="EMBL" id="CP053711">
    <property type="protein sequence ID" value="QKE93675.1"/>
    <property type="molecule type" value="Genomic_DNA"/>
</dbReference>
<accession>A0A6M8HZV2</accession>
<evidence type="ECO:0000313" key="2">
    <source>
        <dbReference type="Proteomes" id="UP000500767"/>
    </source>
</evidence>
<dbReference type="AlphaFoldDB" id="A0A6M8HZV2"/>
<dbReference type="Proteomes" id="UP000500767">
    <property type="component" value="Plasmid unnamed4"/>
</dbReference>
<dbReference type="GO" id="GO:0003677">
    <property type="term" value="F:DNA binding"/>
    <property type="evidence" value="ECO:0007669"/>
    <property type="project" value="InterPro"/>
</dbReference>
<keyword evidence="1" id="KW-0614">Plasmid</keyword>
<dbReference type="SUPFAM" id="SSF46689">
    <property type="entry name" value="Homeodomain-like"/>
    <property type="match status" value="1"/>
</dbReference>
<dbReference type="Gene3D" id="1.10.10.60">
    <property type="entry name" value="Homeodomain-like"/>
    <property type="match status" value="1"/>
</dbReference>
<dbReference type="GO" id="GO:0004803">
    <property type="term" value="F:transposase activity"/>
    <property type="evidence" value="ECO:0007669"/>
    <property type="project" value="InterPro"/>
</dbReference>
<protein>
    <submittedName>
        <fullName evidence="1">Transposase</fullName>
    </submittedName>
</protein>
<dbReference type="KEGG" id="lck:HN018_26405"/>
<sequence>MTNKTRRSFTDDFKREAVSLLASSGRPLIQVAAGLGIQPSMLRSWRGPADDVARPSTGSALPVSKIVPSADQLEIRRLRRELEHAQMERDVLKKAIGIFSGPAR</sequence>
<geneLocation type="plasmid" evidence="1 2">
    <name>unnamed4</name>
</geneLocation>
<dbReference type="InterPro" id="IPR009057">
    <property type="entry name" value="Homeodomain-like_sf"/>
</dbReference>
<dbReference type="InterPro" id="IPR002514">
    <property type="entry name" value="Transposase_8"/>
</dbReference>
<organism evidence="1 2">
    <name type="scientific">Lichenicola cladoniae</name>
    <dbReference type="NCBI Taxonomy" id="1484109"/>
    <lineage>
        <taxon>Bacteria</taxon>
        <taxon>Pseudomonadati</taxon>
        <taxon>Pseudomonadota</taxon>
        <taxon>Alphaproteobacteria</taxon>
        <taxon>Acetobacterales</taxon>
        <taxon>Acetobacteraceae</taxon>
        <taxon>Lichenicola</taxon>
    </lineage>
</organism>
<name>A0A6M8HZV2_9PROT</name>
<reference evidence="1 2" key="1">
    <citation type="journal article" date="2014" name="World J. Microbiol. Biotechnol.">
        <title>Biodiversity and physiological characteristics of Antarctic and Arctic lichens-associated bacteria.</title>
        <authorList>
            <person name="Lee Y.M."/>
            <person name="Kim E.H."/>
            <person name="Lee H.K."/>
            <person name="Hong S.G."/>
        </authorList>
    </citation>
    <scope>NUCLEOTIDE SEQUENCE [LARGE SCALE GENOMIC DNA]</scope>
    <source>
        <strain evidence="1 2">PAMC 26569</strain>
        <plasmid evidence="1">unnamed4</plasmid>
    </source>
</reference>
<keyword evidence="2" id="KW-1185">Reference proteome</keyword>